<evidence type="ECO:0000313" key="5">
    <source>
        <dbReference type="Proteomes" id="UP000522688"/>
    </source>
</evidence>
<feature type="transmembrane region" description="Helical" evidence="1">
    <location>
        <begin position="54"/>
        <end position="78"/>
    </location>
</feature>
<dbReference type="EMBL" id="BJUV01000027">
    <property type="protein sequence ID" value="GEK84077.1"/>
    <property type="molecule type" value="Genomic_DNA"/>
</dbReference>
<keyword evidence="4" id="KW-1185">Reference proteome</keyword>
<keyword evidence="1" id="KW-0812">Transmembrane</keyword>
<sequence>MSDLRAPEESTRKSLGSLLGSLPELISRLIRGEIALAKTELVAKLKEVGVGAGLLVGAALFGFFLLAVLITAGVLGLATVVAPWLAALIVAAVLLVVTAVLALLGVSALKKGVPPTPEKTVASVKADVSALKGQGTYDSATH</sequence>
<evidence type="ECO:0000313" key="4">
    <source>
        <dbReference type="Proteomes" id="UP000321154"/>
    </source>
</evidence>
<gene>
    <name evidence="3" type="ORF">FB463_002308</name>
    <name evidence="2" type="ORF">FFA01_23860</name>
</gene>
<proteinExistence type="predicted"/>
<reference evidence="3 5" key="2">
    <citation type="submission" date="2020-07" db="EMBL/GenBank/DDBJ databases">
        <title>Sequencing the genomes of 1000 actinobacteria strains.</title>
        <authorList>
            <person name="Klenk H.-P."/>
        </authorList>
    </citation>
    <scope>NUCLEOTIDE SEQUENCE [LARGE SCALE GENOMIC DNA]</scope>
    <source>
        <strain evidence="3 5">DSM 10309</strain>
    </source>
</reference>
<dbReference type="Proteomes" id="UP000522688">
    <property type="component" value="Unassembled WGS sequence"/>
</dbReference>
<keyword evidence="1" id="KW-1133">Transmembrane helix</keyword>
<dbReference type="Proteomes" id="UP000321154">
    <property type="component" value="Unassembled WGS sequence"/>
</dbReference>
<reference evidence="2 4" key="1">
    <citation type="submission" date="2019-07" db="EMBL/GenBank/DDBJ databases">
        <title>Whole genome shotgun sequence of Frigoribacterium faeni NBRC 103066.</title>
        <authorList>
            <person name="Hosoyama A."/>
            <person name="Uohara A."/>
            <person name="Ohji S."/>
            <person name="Ichikawa N."/>
        </authorList>
    </citation>
    <scope>NUCLEOTIDE SEQUENCE [LARGE SCALE GENOMIC DNA]</scope>
    <source>
        <strain evidence="2 4">NBRC 103066</strain>
    </source>
</reference>
<keyword evidence="1" id="KW-0472">Membrane</keyword>
<dbReference type="AlphaFoldDB" id="A0A7W3JJI9"/>
<evidence type="ECO:0008006" key="6">
    <source>
        <dbReference type="Google" id="ProtNLM"/>
    </source>
</evidence>
<dbReference type="EMBL" id="JACGWW010000003">
    <property type="protein sequence ID" value="MBA8814042.1"/>
    <property type="molecule type" value="Genomic_DNA"/>
</dbReference>
<dbReference type="RefSeq" id="WP_146856422.1">
    <property type="nucleotide sequence ID" value="NZ_BAAAHR010000006.1"/>
</dbReference>
<comment type="caution">
    <text evidence="3">The sequence shown here is derived from an EMBL/GenBank/DDBJ whole genome shotgun (WGS) entry which is preliminary data.</text>
</comment>
<evidence type="ECO:0000256" key="1">
    <source>
        <dbReference type="SAM" id="Phobius"/>
    </source>
</evidence>
<accession>A0A7W3JJI9</accession>
<dbReference type="InterPro" id="IPR009937">
    <property type="entry name" value="Phage_holin_3_6"/>
</dbReference>
<evidence type="ECO:0000313" key="2">
    <source>
        <dbReference type="EMBL" id="GEK84077.1"/>
    </source>
</evidence>
<name>A0A7W3JJI9_9MICO</name>
<dbReference type="OrthoDB" id="5121806at2"/>
<protein>
    <recommendedName>
        <fullName evidence="6">Transporter</fullName>
    </recommendedName>
</protein>
<dbReference type="Pfam" id="PF07332">
    <property type="entry name" value="Phage_holin_3_6"/>
    <property type="match status" value="1"/>
</dbReference>
<organism evidence="3 5">
    <name type="scientific">Frigoribacterium faeni</name>
    <dbReference type="NCBI Taxonomy" id="145483"/>
    <lineage>
        <taxon>Bacteria</taxon>
        <taxon>Bacillati</taxon>
        <taxon>Actinomycetota</taxon>
        <taxon>Actinomycetes</taxon>
        <taxon>Micrococcales</taxon>
        <taxon>Microbacteriaceae</taxon>
        <taxon>Frigoribacterium</taxon>
    </lineage>
</organism>
<feature type="transmembrane region" description="Helical" evidence="1">
    <location>
        <begin position="84"/>
        <end position="109"/>
    </location>
</feature>
<evidence type="ECO:0000313" key="3">
    <source>
        <dbReference type="EMBL" id="MBA8814042.1"/>
    </source>
</evidence>